<gene>
    <name evidence="2" type="primary">bofA</name>
    <name evidence="2" type="ORF">GCM10011391_27660</name>
</gene>
<reference evidence="2" key="2">
    <citation type="submission" date="2020-09" db="EMBL/GenBank/DDBJ databases">
        <authorList>
            <person name="Sun Q."/>
            <person name="Zhou Y."/>
        </authorList>
    </citation>
    <scope>NUCLEOTIDE SEQUENCE</scope>
    <source>
        <strain evidence="2">CGMCC 1.15371</strain>
    </source>
</reference>
<sequence>MNPIVIISVIVGIILFLLLFGASFKPVRFIGQACIKLVIGALFLFLLNTFGTAINLHIPINAITTVVSGFLGIPGVVAMVIIKYIVI</sequence>
<reference evidence="2" key="1">
    <citation type="journal article" date="2014" name="Int. J. Syst. Evol. Microbiol.">
        <title>Complete genome sequence of Corynebacterium casei LMG S-19264T (=DSM 44701T), isolated from a smear-ripened cheese.</title>
        <authorList>
            <consortium name="US DOE Joint Genome Institute (JGI-PGF)"/>
            <person name="Walter F."/>
            <person name="Albersmeier A."/>
            <person name="Kalinowski J."/>
            <person name="Ruckert C."/>
        </authorList>
    </citation>
    <scope>NUCLEOTIDE SEQUENCE</scope>
    <source>
        <strain evidence="2">CGMCC 1.15371</strain>
    </source>
</reference>
<protein>
    <submittedName>
        <fullName evidence="2">Pro-sigmaK processing inhibitor BofA</fullName>
    </submittedName>
</protein>
<feature type="transmembrane region" description="Helical" evidence="1">
    <location>
        <begin position="6"/>
        <end position="25"/>
    </location>
</feature>
<dbReference type="RefSeq" id="WP_188695256.1">
    <property type="nucleotide sequence ID" value="NZ_BMIR01000014.1"/>
</dbReference>
<dbReference type="NCBIfam" id="TIGR02862">
    <property type="entry name" value="spore_BofA"/>
    <property type="match status" value="1"/>
</dbReference>
<comment type="caution">
    <text evidence="2">The sequence shown here is derived from an EMBL/GenBank/DDBJ whole genome shotgun (WGS) entry which is preliminary data.</text>
</comment>
<keyword evidence="1" id="KW-0472">Membrane</keyword>
<dbReference type="InterPro" id="IPR010001">
    <property type="entry name" value="BofA"/>
</dbReference>
<dbReference type="AlphaFoldDB" id="A0A8J3DYG4"/>
<accession>A0A8J3DYG4</accession>
<keyword evidence="1" id="KW-1133">Transmembrane helix</keyword>
<dbReference type="EMBL" id="BMIR01000014">
    <property type="protein sequence ID" value="GGE47319.1"/>
    <property type="molecule type" value="Genomic_DNA"/>
</dbReference>
<feature type="transmembrane region" description="Helical" evidence="1">
    <location>
        <begin position="62"/>
        <end position="86"/>
    </location>
</feature>
<evidence type="ECO:0000256" key="1">
    <source>
        <dbReference type="SAM" id="Phobius"/>
    </source>
</evidence>
<keyword evidence="1" id="KW-0812">Transmembrane</keyword>
<name>A0A8J3DYG4_9BACL</name>
<feature type="transmembrane region" description="Helical" evidence="1">
    <location>
        <begin position="37"/>
        <end position="56"/>
    </location>
</feature>
<organism evidence="2 3">
    <name type="scientific">Pullulanibacillus camelliae</name>
    <dbReference type="NCBI Taxonomy" id="1707096"/>
    <lineage>
        <taxon>Bacteria</taxon>
        <taxon>Bacillati</taxon>
        <taxon>Bacillota</taxon>
        <taxon>Bacilli</taxon>
        <taxon>Bacillales</taxon>
        <taxon>Sporolactobacillaceae</taxon>
        <taxon>Pullulanibacillus</taxon>
    </lineage>
</organism>
<proteinExistence type="predicted"/>
<keyword evidence="3" id="KW-1185">Reference proteome</keyword>
<dbReference type="Pfam" id="PF07441">
    <property type="entry name" value="BofA"/>
    <property type="match status" value="1"/>
</dbReference>
<evidence type="ECO:0000313" key="2">
    <source>
        <dbReference type="EMBL" id="GGE47319.1"/>
    </source>
</evidence>
<evidence type="ECO:0000313" key="3">
    <source>
        <dbReference type="Proteomes" id="UP000628775"/>
    </source>
</evidence>
<dbReference type="Proteomes" id="UP000628775">
    <property type="component" value="Unassembled WGS sequence"/>
</dbReference>